<keyword evidence="4 11" id="KW-0808">Transferase</keyword>
<evidence type="ECO:0000256" key="1">
    <source>
        <dbReference type="ARBA" id="ARBA00001771"/>
    </source>
</evidence>
<evidence type="ECO:0000256" key="10">
    <source>
        <dbReference type="ARBA" id="ARBA00022977"/>
    </source>
</evidence>
<evidence type="ECO:0000256" key="4">
    <source>
        <dbReference type="ARBA" id="ARBA00022679"/>
    </source>
</evidence>
<comment type="similarity">
    <text evidence="11">Belongs to the Thz kinase family.</text>
</comment>
<evidence type="ECO:0000313" key="13">
    <source>
        <dbReference type="Proteomes" id="UP000033572"/>
    </source>
</evidence>
<feature type="binding site" evidence="11">
    <location>
        <position position="177"/>
    </location>
    <ligand>
        <name>ATP</name>
        <dbReference type="ChEBI" id="CHEBI:30616"/>
    </ligand>
</feature>
<name>A0A0F0L087_9MICO</name>
<comment type="pathway">
    <text evidence="3 11">Cofactor biosynthesis; thiamine diphosphate biosynthesis; 4-methyl-5-(2-phosphoethyl)-thiazole from 5-(2-hydroxyethyl)-4-methylthiazole: step 1/1.</text>
</comment>
<dbReference type="AlphaFoldDB" id="A0A0F0L087"/>
<dbReference type="GO" id="GO:0009229">
    <property type="term" value="P:thiamine diphosphate biosynthetic process"/>
    <property type="evidence" value="ECO:0007669"/>
    <property type="project" value="UniProtKB-UniRule"/>
</dbReference>
<feature type="binding site" evidence="11">
    <location>
        <position position="56"/>
    </location>
    <ligand>
        <name>substrate</name>
    </ligand>
</feature>
<evidence type="ECO:0000256" key="9">
    <source>
        <dbReference type="ARBA" id="ARBA00022842"/>
    </source>
</evidence>
<dbReference type="GO" id="GO:0009228">
    <property type="term" value="P:thiamine biosynthetic process"/>
    <property type="evidence" value="ECO:0007669"/>
    <property type="project" value="UniProtKB-KW"/>
</dbReference>
<evidence type="ECO:0000256" key="11">
    <source>
        <dbReference type="HAMAP-Rule" id="MF_00228"/>
    </source>
</evidence>
<gene>
    <name evidence="11 12" type="primary">thiM</name>
    <name evidence="12" type="ORF">RN50_00237</name>
</gene>
<feature type="binding site" evidence="11">
    <location>
        <position position="131"/>
    </location>
    <ligand>
        <name>ATP</name>
        <dbReference type="ChEBI" id="CHEBI:30616"/>
    </ligand>
</feature>
<keyword evidence="10 11" id="KW-0784">Thiamine biosynthesis</keyword>
<keyword evidence="6 11" id="KW-0547">Nucleotide-binding</keyword>
<reference evidence="12 13" key="1">
    <citation type="submission" date="2015-02" db="EMBL/GenBank/DDBJ databases">
        <title>Draft genome sequences of ten Microbacterium spp. with emphasis on heavy metal contaminated environments.</title>
        <authorList>
            <person name="Corretto E."/>
        </authorList>
    </citation>
    <scope>NUCLEOTIDE SEQUENCE [LARGE SCALE GENOMIC DNA]</scope>
    <source>
        <strain evidence="12 13">DSM 12966</strain>
    </source>
</reference>
<evidence type="ECO:0000256" key="6">
    <source>
        <dbReference type="ARBA" id="ARBA00022741"/>
    </source>
</evidence>
<dbReference type="Proteomes" id="UP000033572">
    <property type="component" value="Unassembled WGS sequence"/>
</dbReference>
<evidence type="ECO:0000256" key="3">
    <source>
        <dbReference type="ARBA" id="ARBA00004868"/>
    </source>
</evidence>
<dbReference type="Pfam" id="PF02110">
    <property type="entry name" value="HK"/>
    <property type="match status" value="1"/>
</dbReference>
<dbReference type="RefSeq" id="WP_045252689.1">
    <property type="nucleotide sequence ID" value="NZ_CP031425.1"/>
</dbReference>
<dbReference type="InterPro" id="IPR000417">
    <property type="entry name" value="Hyethyz_kinase"/>
</dbReference>
<dbReference type="EMBL" id="JYIU01000021">
    <property type="protein sequence ID" value="KJL26567.1"/>
    <property type="molecule type" value="Genomic_DNA"/>
</dbReference>
<keyword evidence="7 11" id="KW-0418">Kinase</keyword>
<organism evidence="12 13">
    <name type="scientific">Microbacterium foliorum</name>
    <dbReference type="NCBI Taxonomy" id="104336"/>
    <lineage>
        <taxon>Bacteria</taxon>
        <taxon>Bacillati</taxon>
        <taxon>Actinomycetota</taxon>
        <taxon>Actinomycetes</taxon>
        <taxon>Micrococcales</taxon>
        <taxon>Microbacteriaceae</taxon>
        <taxon>Microbacterium</taxon>
    </lineage>
</organism>
<dbReference type="GeneID" id="94444925"/>
<keyword evidence="9 11" id="KW-0460">Magnesium</keyword>
<dbReference type="GO" id="GO:0005524">
    <property type="term" value="F:ATP binding"/>
    <property type="evidence" value="ECO:0007669"/>
    <property type="project" value="UniProtKB-UniRule"/>
</dbReference>
<dbReference type="InterPro" id="IPR029056">
    <property type="entry name" value="Ribokinase-like"/>
</dbReference>
<feature type="binding site" evidence="11">
    <location>
        <position position="204"/>
    </location>
    <ligand>
        <name>substrate</name>
    </ligand>
</feature>
<sequence>MSDRLRPESESTLVASAAELLSALRESPPLTHCITNTVVTGFTANVLLALGAAPAMVDIVDEAGLFAGVASGTLINLGTPTPEHRAASLEAAAGANAAGTPWVLDPVAIGALPVRTALAHDLVASRPTAIRGNASEILALAGLSSGGRGVDATDTTDAASDAALALAARHGSVVAVSGPVDLITDGHRIVRIANGDELLTRVTGGGCALGAVMAAFLGTARTTGVDPLTAVASASLVYTVAAERAAARAAGPGSFAVELLDALASVGPRDIADAARVEERAL</sequence>
<dbReference type="KEGG" id="mfol:DXT68_11010"/>
<keyword evidence="5 11" id="KW-0479">Metal-binding</keyword>
<dbReference type="GO" id="GO:0000287">
    <property type="term" value="F:magnesium ion binding"/>
    <property type="evidence" value="ECO:0007669"/>
    <property type="project" value="UniProtKB-UniRule"/>
</dbReference>
<protein>
    <recommendedName>
        <fullName evidence="11">Hydroxyethylthiazole kinase</fullName>
        <ecNumber evidence="11">2.7.1.50</ecNumber>
    </recommendedName>
    <alternativeName>
        <fullName evidence="11">4-methyl-5-beta-hydroxyethylthiazole kinase</fullName>
        <shortName evidence="11">TH kinase</shortName>
        <shortName evidence="11">Thz kinase</shortName>
    </alternativeName>
</protein>
<dbReference type="UniPathway" id="UPA00060">
    <property type="reaction ID" value="UER00139"/>
</dbReference>
<dbReference type="EC" id="2.7.1.50" evidence="11"/>
<dbReference type="PIRSF" id="PIRSF000513">
    <property type="entry name" value="Thz_kinase"/>
    <property type="match status" value="1"/>
</dbReference>
<dbReference type="HAMAP" id="MF_00228">
    <property type="entry name" value="Thz_kinase"/>
    <property type="match status" value="1"/>
</dbReference>
<evidence type="ECO:0000256" key="8">
    <source>
        <dbReference type="ARBA" id="ARBA00022840"/>
    </source>
</evidence>
<accession>A0A0F0L087</accession>
<dbReference type="GO" id="GO:0004417">
    <property type="term" value="F:hydroxyethylthiazole kinase activity"/>
    <property type="evidence" value="ECO:0007669"/>
    <property type="project" value="UniProtKB-UniRule"/>
</dbReference>
<comment type="cofactor">
    <cofactor evidence="2 11">
        <name>Mg(2+)</name>
        <dbReference type="ChEBI" id="CHEBI:18420"/>
    </cofactor>
</comment>
<keyword evidence="8 11" id="KW-0067">ATP-binding</keyword>
<comment type="caution">
    <text evidence="12">The sequence shown here is derived from an EMBL/GenBank/DDBJ whole genome shotgun (WGS) entry which is preliminary data.</text>
</comment>
<dbReference type="SUPFAM" id="SSF53613">
    <property type="entry name" value="Ribokinase-like"/>
    <property type="match status" value="1"/>
</dbReference>
<evidence type="ECO:0000313" key="12">
    <source>
        <dbReference type="EMBL" id="KJL26567.1"/>
    </source>
</evidence>
<dbReference type="PRINTS" id="PR01099">
    <property type="entry name" value="HYETHTZKNASE"/>
</dbReference>
<proteinExistence type="inferred from homology"/>
<evidence type="ECO:0000256" key="7">
    <source>
        <dbReference type="ARBA" id="ARBA00022777"/>
    </source>
</evidence>
<evidence type="ECO:0000256" key="5">
    <source>
        <dbReference type="ARBA" id="ARBA00022723"/>
    </source>
</evidence>
<dbReference type="NCBIfam" id="NF006830">
    <property type="entry name" value="PRK09355.1"/>
    <property type="match status" value="1"/>
</dbReference>
<dbReference type="PATRIC" id="fig|104336.4.peg.245"/>
<evidence type="ECO:0000256" key="2">
    <source>
        <dbReference type="ARBA" id="ARBA00001946"/>
    </source>
</evidence>
<keyword evidence="13" id="KW-1185">Reference proteome</keyword>
<comment type="catalytic activity">
    <reaction evidence="1 11">
        <text>5-(2-hydroxyethyl)-4-methylthiazole + ATP = 4-methyl-5-(2-phosphooxyethyl)-thiazole + ADP + H(+)</text>
        <dbReference type="Rhea" id="RHEA:24212"/>
        <dbReference type="ChEBI" id="CHEBI:15378"/>
        <dbReference type="ChEBI" id="CHEBI:17957"/>
        <dbReference type="ChEBI" id="CHEBI:30616"/>
        <dbReference type="ChEBI" id="CHEBI:58296"/>
        <dbReference type="ChEBI" id="CHEBI:456216"/>
        <dbReference type="EC" id="2.7.1.50"/>
    </reaction>
</comment>
<dbReference type="Gene3D" id="3.40.1190.20">
    <property type="match status" value="1"/>
</dbReference>
<comment type="function">
    <text evidence="11">Catalyzes the phosphorylation of the hydroxyl group of 4-methyl-5-beta-hydroxyethylthiazole (THZ).</text>
</comment>
<dbReference type="CDD" id="cd01170">
    <property type="entry name" value="THZ_kinase"/>
    <property type="match status" value="1"/>
</dbReference>